<proteinExistence type="predicted"/>
<evidence type="ECO:0000313" key="1">
    <source>
        <dbReference type="EMBL" id="GHF80482.1"/>
    </source>
</evidence>
<keyword evidence="2" id="KW-1185">Reference proteome</keyword>
<dbReference type="CDD" id="cd05233">
    <property type="entry name" value="SDR_c"/>
    <property type="match status" value="1"/>
</dbReference>
<dbReference type="Pfam" id="PF00106">
    <property type="entry name" value="adh_short"/>
    <property type="match status" value="1"/>
</dbReference>
<evidence type="ECO:0000313" key="2">
    <source>
        <dbReference type="Proteomes" id="UP000623842"/>
    </source>
</evidence>
<sequence>MTPTNPKRVLITGASRGIGQACACLFAKLGYSVVLVARNRKKLQEVLGELDGAGHELIACDLTSKLGQDFLVKEVLHKLPDLIIHCLGGRVSVGEGQDPWQDSLNLNFLSIVRMNEKFIPKLVERKVGTIVHLSSSAALNGQAFTPYACAKAALNRYVVDSGQVLLADNICLFAIMPPAVEGHGNYWAEIKKSDPNKYSKMVTGQKLGRPQTTDEVSEFIYSLVTSQRRILGGCLVSTDPTIY</sequence>
<dbReference type="PANTHER" id="PTHR43975">
    <property type="entry name" value="ZGC:101858"/>
    <property type="match status" value="1"/>
</dbReference>
<dbReference type="PANTHER" id="PTHR43975:SF2">
    <property type="entry name" value="EG:BACR7A4.14 PROTEIN-RELATED"/>
    <property type="match status" value="1"/>
</dbReference>
<dbReference type="Proteomes" id="UP000623842">
    <property type="component" value="Unassembled WGS sequence"/>
</dbReference>
<dbReference type="SUPFAM" id="SSF51735">
    <property type="entry name" value="NAD(P)-binding Rossmann-fold domains"/>
    <property type="match status" value="1"/>
</dbReference>
<accession>A0A919EHX5</accession>
<dbReference type="PRINTS" id="PR00081">
    <property type="entry name" value="GDHRDH"/>
</dbReference>
<protein>
    <submittedName>
        <fullName evidence="1">Short-chain dehydrogenase</fullName>
    </submittedName>
</protein>
<dbReference type="AlphaFoldDB" id="A0A919EHX5"/>
<dbReference type="RefSeq" id="WP_189767101.1">
    <property type="nucleotide sequence ID" value="NZ_BNCK01000001.1"/>
</dbReference>
<name>A0A919EHX5_9GAMM</name>
<dbReference type="InterPro" id="IPR036291">
    <property type="entry name" value="NAD(P)-bd_dom_sf"/>
</dbReference>
<gene>
    <name evidence="1" type="ORF">GCM10017161_04720</name>
</gene>
<comment type="caution">
    <text evidence="1">The sequence shown here is derived from an EMBL/GenBank/DDBJ whole genome shotgun (WGS) entry which is preliminary data.</text>
</comment>
<dbReference type="InterPro" id="IPR002347">
    <property type="entry name" value="SDR_fam"/>
</dbReference>
<reference evidence="1" key="2">
    <citation type="submission" date="2020-09" db="EMBL/GenBank/DDBJ databases">
        <authorList>
            <person name="Sun Q."/>
            <person name="Kim S."/>
        </authorList>
    </citation>
    <scope>NUCLEOTIDE SEQUENCE</scope>
    <source>
        <strain evidence="1">KCTC 42731</strain>
    </source>
</reference>
<organism evidence="1 2">
    <name type="scientific">Thalassotalea marina</name>
    <dbReference type="NCBI Taxonomy" id="1673741"/>
    <lineage>
        <taxon>Bacteria</taxon>
        <taxon>Pseudomonadati</taxon>
        <taxon>Pseudomonadota</taxon>
        <taxon>Gammaproteobacteria</taxon>
        <taxon>Alteromonadales</taxon>
        <taxon>Colwelliaceae</taxon>
        <taxon>Thalassotalea</taxon>
    </lineage>
</organism>
<reference evidence="1" key="1">
    <citation type="journal article" date="2014" name="Int. J. Syst. Evol. Microbiol.">
        <title>Complete genome sequence of Corynebacterium casei LMG S-19264T (=DSM 44701T), isolated from a smear-ripened cheese.</title>
        <authorList>
            <consortium name="US DOE Joint Genome Institute (JGI-PGF)"/>
            <person name="Walter F."/>
            <person name="Albersmeier A."/>
            <person name="Kalinowski J."/>
            <person name="Ruckert C."/>
        </authorList>
    </citation>
    <scope>NUCLEOTIDE SEQUENCE</scope>
    <source>
        <strain evidence="1">KCTC 42731</strain>
    </source>
</reference>
<dbReference type="EMBL" id="BNCK01000001">
    <property type="protein sequence ID" value="GHF80482.1"/>
    <property type="molecule type" value="Genomic_DNA"/>
</dbReference>
<dbReference type="Gene3D" id="3.40.50.720">
    <property type="entry name" value="NAD(P)-binding Rossmann-like Domain"/>
    <property type="match status" value="1"/>
</dbReference>